<comment type="caution">
    <text evidence="1">The sequence shown here is derived from an EMBL/GenBank/DDBJ whole genome shotgun (WGS) entry which is preliminary data.</text>
</comment>
<name>A0A2V0RC22_9ZZZZ</name>
<evidence type="ECO:0000313" key="1">
    <source>
        <dbReference type="EMBL" id="GBH22899.1"/>
    </source>
</evidence>
<dbReference type="AlphaFoldDB" id="A0A2V0RC22"/>
<protein>
    <submittedName>
        <fullName evidence="1">RdRp</fullName>
    </submittedName>
</protein>
<proteinExistence type="predicted"/>
<dbReference type="EMBL" id="BDQE01000158">
    <property type="protein sequence ID" value="GBH22899.1"/>
    <property type="molecule type" value="Genomic_RNA"/>
</dbReference>
<reference evidence="1" key="1">
    <citation type="submission" date="2017-04" db="EMBL/GenBank/DDBJ databases">
        <title>Unveiling RNA virosphere associated with marine microorganisms.</title>
        <authorList>
            <person name="Urayama S."/>
            <person name="Takaki Y."/>
            <person name="Nishi S."/>
            <person name="Yoshida Y."/>
            <person name="Deguchi S."/>
            <person name="Takai K."/>
            <person name="Nunoura T."/>
        </authorList>
    </citation>
    <scope>NUCLEOTIDE SEQUENCE</scope>
</reference>
<accession>A0A2V0RC22</accession>
<organism evidence="1">
    <name type="scientific">viral metagenome</name>
    <dbReference type="NCBI Taxonomy" id="1070528"/>
    <lineage>
        <taxon>unclassified sequences</taxon>
        <taxon>metagenomes</taxon>
        <taxon>organismal metagenomes</taxon>
    </lineage>
</organism>
<dbReference type="Pfam" id="PF05919">
    <property type="entry name" value="Mitovir_RNA_pol"/>
    <property type="match status" value="1"/>
</dbReference>
<sequence>MRRFGKRISGKLALSKFKSSDCSFRFKSGPMGPSILTSHLCAIAIHNNLDYSAIFMEYCACTSSNELVRQFNLAVDMCKINVDSQVNLIVGKISLASEPGGKTRLFAICNF</sequence>
<dbReference type="InterPro" id="IPR008686">
    <property type="entry name" value="RNA_pol_mitovir"/>
</dbReference>